<dbReference type="PANTHER" id="PTHR13593:SF103">
    <property type="entry name" value="RE10370P"/>
    <property type="match status" value="1"/>
</dbReference>
<dbReference type="InterPro" id="IPR017946">
    <property type="entry name" value="PLC-like_Pdiesterase_TIM-brl"/>
</dbReference>
<dbReference type="PROSITE" id="PS50007">
    <property type="entry name" value="PIPLC_X_DOMAIN"/>
    <property type="match status" value="1"/>
</dbReference>
<dbReference type="AlphaFoldDB" id="A0A9P0B200"/>
<gene>
    <name evidence="2" type="ORF">MELIAE_LOCUS5132</name>
</gene>
<dbReference type="OrthoDB" id="1046782at2759"/>
<dbReference type="EMBL" id="OV121134">
    <property type="protein sequence ID" value="CAH0553026.1"/>
    <property type="molecule type" value="Genomic_DNA"/>
</dbReference>
<keyword evidence="3" id="KW-1185">Reference proteome</keyword>
<dbReference type="Gene3D" id="3.20.20.190">
    <property type="entry name" value="Phosphatidylinositol (PI) phosphodiesterase"/>
    <property type="match status" value="1"/>
</dbReference>
<proteinExistence type="predicted"/>
<dbReference type="InterPro" id="IPR000909">
    <property type="entry name" value="PLipase_C_PInositol-sp_X_dom"/>
</dbReference>
<dbReference type="InterPro" id="IPR051057">
    <property type="entry name" value="PI-PLC_domain"/>
</dbReference>
<name>A0A9P0B200_BRAAE</name>
<evidence type="ECO:0000259" key="1">
    <source>
        <dbReference type="SMART" id="SM00148"/>
    </source>
</evidence>
<evidence type="ECO:0000313" key="2">
    <source>
        <dbReference type="EMBL" id="CAH0553026.1"/>
    </source>
</evidence>
<protein>
    <recommendedName>
        <fullName evidence="1">Phosphatidylinositol-specific phospholipase C X domain-containing protein</fullName>
    </recommendedName>
</protein>
<dbReference type="SUPFAM" id="SSF51695">
    <property type="entry name" value="PLC-like phosphodiesterases"/>
    <property type="match status" value="1"/>
</dbReference>
<dbReference type="SMART" id="SM00148">
    <property type="entry name" value="PLCXc"/>
    <property type="match status" value="1"/>
</dbReference>
<feature type="domain" description="Phosphatidylinositol-specific phospholipase C X" evidence="1">
    <location>
        <begin position="81"/>
        <end position="230"/>
    </location>
</feature>
<dbReference type="Proteomes" id="UP001154078">
    <property type="component" value="Chromosome 3"/>
</dbReference>
<sequence>MDNSFVLEEIPVNNRRGFFETKHVFNNNGLPGNWSKTSDYQISGKHCFPYEVVSFLNGQIVDKQCLKIEPTWMKEFGDLILSDMMIPGTHDSGAFTTRSINLLFKRFILTQNSDIWNQLVTGIRYFDFRVGFRNNEFYLYHASARCTKLAPELDSIKRFLMKASSEVVILDFHRFVYPNNFTSEMHKKLQDLLLEYLGEHIFMRPHDIYTYNLRIKDFWSINQRVIINYNDRMQSARVPWLWEGLRRDWGNIQDPKELLSYIKYISSRQADGKIHVLCAELTLSISYAITHPTVTLKKFADSVNIMLTPLLREYHRADNLRVIATDFFTGNDVINVAIDANRRKLEQYTTRSYYGFG</sequence>
<dbReference type="GO" id="GO:0008081">
    <property type="term" value="F:phosphoric diester hydrolase activity"/>
    <property type="evidence" value="ECO:0007669"/>
    <property type="project" value="InterPro"/>
</dbReference>
<dbReference type="PANTHER" id="PTHR13593">
    <property type="match status" value="1"/>
</dbReference>
<dbReference type="Pfam" id="PF00388">
    <property type="entry name" value="PI-PLC-X"/>
    <property type="match status" value="1"/>
</dbReference>
<accession>A0A9P0B200</accession>
<reference evidence="2" key="1">
    <citation type="submission" date="2021-12" db="EMBL/GenBank/DDBJ databases">
        <authorList>
            <person name="King R."/>
        </authorList>
    </citation>
    <scope>NUCLEOTIDE SEQUENCE</scope>
</reference>
<organism evidence="2 3">
    <name type="scientific">Brassicogethes aeneus</name>
    <name type="common">Rape pollen beetle</name>
    <name type="synonym">Meligethes aeneus</name>
    <dbReference type="NCBI Taxonomy" id="1431903"/>
    <lineage>
        <taxon>Eukaryota</taxon>
        <taxon>Metazoa</taxon>
        <taxon>Ecdysozoa</taxon>
        <taxon>Arthropoda</taxon>
        <taxon>Hexapoda</taxon>
        <taxon>Insecta</taxon>
        <taxon>Pterygota</taxon>
        <taxon>Neoptera</taxon>
        <taxon>Endopterygota</taxon>
        <taxon>Coleoptera</taxon>
        <taxon>Polyphaga</taxon>
        <taxon>Cucujiformia</taxon>
        <taxon>Nitidulidae</taxon>
        <taxon>Meligethinae</taxon>
        <taxon>Brassicogethes</taxon>
    </lineage>
</organism>
<dbReference type="GO" id="GO:0006629">
    <property type="term" value="P:lipid metabolic process"/>
    <property type="evidence" value="ECO:0007669"/>
    <property type="project" value="InterPro"/>
</dbReference>
<evidence type="ECO:0000313" key="3">
    <source>
        <dbReference type="Proteomes" id="UP001154078"/>
    </source>
</evidence>